<evidence type="ECO:0000256" key="2">
    <source>
        <dbReference type="SAM" id="MobiDB-lite"/>
    </source>
</evidence>
<dbReference type="EMBL" id="CP027306">
    <property type="protein sequence ID" value="AXE75680.1"/>
    <property type="molecule type" value="Genomic_DNA"/>
</dbReference>
<dbReference type="InterPro" id="IPR036881">
    <property type="entry name" value="Glyco_hydro_3_C_sf"/>
</dbReference>
<gene>
    <name evidence="3" type="ORF">C5746_00185</name>
    <name evidence="4" type="ORF">C5746_43050</name>
</gene>
<evidence type="ECO:0000313" key="3">
    <source>
        <dbReference type="EMBL" id="AXE75680.1"/>
    </source>
</evidence>
<dbReference type="Gene3D" id="3.40.50.1700">
    <property type="entry name" value="Glycoside hydrolase family 3 C-terminal domain"/>
    <property type="match status" value="1"/>
</dbReference>
<dbReference type="KEGG" id="sata:C5746_43050"/>
<evidence type="ECO:0000313" key="4">
    <source>
        <dbReference type="EMBL" id="AXE82487.1"/>
    </source>
</evidence>
<evidence type="ECO:0000256" key="1">
    <source>
        <dbReference type="ARBA" id="ARBA00022801"/>
    </source>
</evidence>
<dbReference type="AlphaFoldDB" id="A0A2Z5J5V0"/>
<keyword evidence="1" id="KW-0378">Hydrolase</keyword>
<dbReference type="KEGG" id="sata:C5746_00185"/>
<protein>
    <submittedName>
        <fullName evidence="3">Uncharacterized protein</fullName>
    </submittedName>
</protein>
<reference evidence="3 5" key="1">
    <citation type="journal article" date="2018" name="Front. Microbiol.">
        <title>Genome Sequencing of Streptomyces atratus SCSIOZH16 and Activation Production of Nocardamine via Metabolic Engineering.</title>
        <authorList>
            <person name="Li Y."/>
            <person name="Zhang C."/>
            <person name="Liu C."/>
            <person name="Ju J."/>
            <person name="Ma J."/>
        </authorList>
    </citation>
    <scope>NUCLEOTIDE SEQUENCE [LARGE SCALE GENOMIC DNA]</scope>
    <source>
        <strain evidence="3 5">SCSIO_ZH16</strain>
    </source>
</reference>
<name>A0A2Z5J5V0_STRAR</name>
<dbReference type="GO" id="GO:0004553">
    <property type="term" value="F:hydrolase activity, hydrolyzing O-glycosyl compounds"/>
    <property type="evidence" value="ECO:0007669"/>
    <property type="project" value="InterPro"/>
</dbReference>
<dbReference type="Proteomes" id="UP000252698">
    <property type="component" value="Chromosome"/>
</dbReference>
<proteinExistence type="predicted"/>
<dbReference type="EMBL" id="CP027306">
    <property type="protein sequence ID" value="AXE82487.1"/>
    <property type="molecule type" value="Genomic_DNA"/>
</dbReference>
<dbReference type="GO" id="GO:0005975">
    <property type="term" value="P:carbohydrate metabolic process"/>
    <property type="evidence" value="ECO:0007669"/>
    <property type="project" value="InterPro"/>
</dbReference>
<accession>A0A2Z5J5V0</accession>
<organism evidence="3 5">
    <name type="scientific">Streptomyces atratus</name>
    <dbReference type="NCBI Taxonomy" id="1893"/>
    <lineage>
        <taxon>Bacteria</taxon>
        <taxon>Bacillati</taxon>
        <taxon>Actinomycetota</taxon>
        <taxon>Actinomycetes</taxon>
        <taxon>Kitasatosporales</taxon>
        <taxon>Streptomycetaceae</taxon>
        <taxon>Streptomyces</taxon>
    </lineage>
</organism>
<sequence length="76" mass="7670">MADRPGTSGPHPERTRSTSGLAGGRKSTLAHHEPIGDDNQLIEEAVAAAAAADTAIVVVATTETVESEGDRCGTGT</sequence>
<evidence type="ECO:0000313" key="5">
    <source>
        <dbReference type="Proteomes" id="UP000252698"/>
    </source>
</evidence>
<feature type="region of interest" description="Disordered" evidence="2">
    <location>
        <begin position="1"/>
        <end position="37"/>
    </location>
</feature>